<dbReference type="PANTHER" id="PTHR33495:SF2">
    <property type="entry name" value="ANTI-SIGMA FACTOR ANTAGONIST TM_1081-RELATED"/>
    <property type="match status" value="1"/>
</dbReference>
<dbReference type="Pfam" id="PF01740">
    <property type="entry name" value="STAS"/>
    <property type="match status" value="1"/>
</dbReference>
<dbReference type="SUPFAM" id="SSF52091">
    <property type="entry name" value="SpoIIaa-like"/>
    <property type="match status" value="1"/>
</dbReference>
<dbReference type="CDD" id="cd07043">
    <property type="entry name" value="STAS_anti-anti-sigma_factors"/>
    <property type="match status" value="1"/>
</dbReference>
<evidence type="ECO:0000313" key="2">
    <source>
        <dbReference type="EMBL" id="MFH5207544.1"/>
    </source>
</evidence>
<evidence type="ECO:0000259" key="1">
    <source>
        <dbReference type="PROSITE" id="PS50801"/>
    </source>
</evidence>
<organism evidence="2 3">
    <name type="scientific">Antrihabitans spumae</name>
    <dbReference type="NCBI Taxonomy" id="3373370"/>
    <lineage>
        <taxon>Bacteria</taxon>
        <taxon>Bacillati</taxon>
        <taxon>Actinomycetota</taxon>
        <taxon>Actinomycetes</taxon>
        <taxon>Mycobacteriales</taxon>
        <taxon>Nocardiaceae</taxon>
        <taxon>Antrihabitans</taxon>
    </lineage>
</organism>
<dbReference type="RefSeq" id="WP_395112938.1">
    <property type="nucleotide sequence ID" value="NZ_JBIMSO010000022.1"/>
</dbReference>
<dbReference type="InterPro" id="IPR002645">
    <property type="entry name" value="STAS_dom"/>
</dbReference>
<dbReference type="Gene3D" id="3.30.750.24">
    <property type="entry name" value="STAS domain"/>
    <property type="match status" value="1"/>
</dbReference>
<dbReference type="InterPro" id="IPR036513">
    <property type="entry name" value="STAS_dom_sf"/>
</dbReference>
<proteinExistence type="predicted"/>
<dbReference type="Proteomes" id="UP001609175">
    <property type="component" value="Unassembled WGS sequence"/>
</dbReference>
<name>A0ABW7JK23_9NOCA</name>
<dbReference type="InterPro" id="IPR021388">
    <property type="entry name" value="DUF3024"/>
</dbReference>
<dbReference type="Pfam" id="PF11225">
    <property type="entry name" value="DUF3024"/>
    <property type="match status" value="1"/>
</dbReference>
<dbReference type="EMBL" id="JBIMSO010000022">
    <property type="protein sequence ID" value="MFH5207544.1"/>
    <property type="molecule type" value="Genomic_DNA"/>
</dbReference>
<accession>A0ABW7JK23</accession>
<protein>
    <submittedName>
        <fullName evidence="2">STAS domain-containing protein</fullName>
    </submittedName>
</protein>
<comment type="caution">
    <text evidence="2">The sequence shown here is derived from an EMBL/GenBank/DDBJ whole genome shotgun (WGS) entry which is preliminary data.</text>
</comment>
<dbReference type="PROSITE" id="PS50801">
    <property type="entry name" value="STAS"/>
    <property type="match status" value="1"/>
</dbReference>
<sequence length="220" mass="24759">MSLSISTTTTDTVNLIAVEGELDLATVDRMVGELGPWARKGRHLVLDLSRLTFCDGIGLAAFQVLHTHAALAGGSLYLIEVPSDICRLMQRVGFDRLVPVSPTRAKSNRPGMCSRPTNPPDLDVALVRRWCTDRVPEYVRSEFRISCEVADSCLTIHECFGPNWYPMAFARLRYNGLSGLWVLQWRDRGREFRTCEFLSPSAQVQDLLDYLDTDDSTFWG</sequence>
<evidence type="ECO:0000313" key="3">
    <source>
        <dbReference type="Proteomes" id="UP001609175"/>
    </source>
</evidence>
<gene>
    <name evidence="2" type="ORF">ACHIPZ_04825</name>
</gene>
<feature type="domain" description="STAS" evidence="1">
    <location>
        <begin position="3"/>
        <end position="98"/>
    </location>
</feature>
<dbReference type="PANTHER" id="PTHR33495">
    <property type="entry name" value="ANTI-SIGMA FACTOR ANTAGONIST TM_1081-RELATED-RELATED"/>
    <property type="match status" value="1"/>
</dbReference>
<reference evidence="2 3" key="1">
    <citation type="submission" date="2024-10" db="EMBL/GenBank/DDBJ databases">
        <authorList>
            <person name="Riesco R."/>
        </authorList>
    </citation>
    <scope>NUCLEOTIDE SEQUENCE [LARGE SCALE GENOMIC DNA]</scope>
    <source>
        <strain evidence="2 3">NCIMB 15449</strain>
    </source>
</reference>